<protein>
    <submittedName>
        <fullName evidence="2">Uncharacterized protein</fullName>
    </submittedName>
</protein>
<feature type="compositionally biased region" description="Gly residues" evidence="1">
    <location>
        <begin position="119"/>
        <end position="128"/>
    </location>
</feature>
<dbReference type="AlphaFoldDB" id="A0A919DM30"/>
<feature type="compositionally biased region" description="Basic residues" evidence="1">
    <location>
        <begin position="73"/>
        <end position="91"/>
    </location>
</feature>
<dbReference type="Proteomes" id="UP000603227">
    <property type="component" value="Unassembled WGS sequence"/>
</dbReference>
<dbReference type="RefSeq" id="WP_189787472.1">
    <property type="nucleotide sequence ID" value="NZ_BNAT01000047.1"/>
</dbReference>
<feature type="region of interest" description="Disordered" evidence="1">
    <location>
        <begin position="70"/>
        <end position="128"/>
    </location>
</feature>
<name>A0A919DM30_9ACTN</name>
<evidence type="ECO:0000313" key="3">
    <source>
        <dbReference type="Proteomes" id="UP000603227"/>
    </source>
</evidence>
<gene>
    <name evidence="2" type="ORF">GCM10017771_81380</name>
</gene>
<reference evidence="2" key="1">
    <citation type="journal article" date="2014" name="Int. J. Syst. Evol. Microbiol.">
        <title>Complete genome sequence of Corynebacterium casei LMG S-19264T (=DSM 44701T), isolated from a smear-ripened cheese.</title>
        <authorList>
            <consortium name="US DOE Joint Genome Institute (JGI-PGF)"/>
            <person name="Walter F."/>
            <person name="Albersmeier A."/>
            <person name="Kalinowski J."/>
            <person name="Ruckert C."/>
        </authorList>
    </citation>
    <scope>NUCLEOTIDE SEQUENCE</scope>
    <source>
        <strain evidence="2">CGMCC 4.7403</strain>
    </source>
</reference>
<evidence type="ECO:0000313" key="2">
    <source>
        <dbReference type="EMBL" id="GHE58430.1"/>
    </source>
</evidence>
<dbReference type="EMBL" id="BNAT01000047">
    <property type="protein sequence ID" value="GHE58430.1"/>
    <property type="molecule type" value="Genomic_DNA"/>
</dbReference>
<sequence>MARIVAEFAEDRDPLLERVRIAEPDGRPAGCVMCVRDAAPGAARLRPLFVEPDAAGAARLRPLFVEPDAAGAAHRRPARGGRRRLRPRGRLPRAGPVDELSFGVDAVGRDRRPGLPGTTDGGMTGDAE</sequence>
<organism evidence="2 3">
    <name type="scientific">Streptomyces capitiformicae</name>
    <dbReference type="NCBI Taxonomy" id="2014920"/>
    <lineage>
        <taxon>Bacteria</taxon>
        <taxon>Bacillati</taxon>
        <taxon>Actinomycetota</taxon>
        <taxon>Actinomycetes</taxon>
        <taxon>Kitasatosporales</taxon>
        <taxon>Streptomycetaceae</taxon>
        <taxon>Streptomyces</taxon>
    </lineage>
</organism>
<reference evidence="2" key="2">
    <citation type="submission" date="2020-09" db="EMBL/GenBank/DDBJ databases">
        <authorList>
            <person name="Sun Q."/>
            <person name="Zhou Y."/>
        </authorList>
    </citation>
    <scope>NUCLEOTIDE SEQUENCE</scope>
    <source>
        <strain evidence="2">CGMCC 4.7403</strain>
    </source>
</reference>
<accession>A0A919DM30</accession>
<keyword evidence="3" id="KW-1185">Reference proteome</keyword>
<comment type="caution">
    <text evidence="2">The sequence shown here is derived from an EMBL/GenBank/DDBJ whole genome shotgun (WGS) entry which is preliminary data.</text>
</comment>
<evidence type="ECO:0000256" key="1">
    <source>
        <dbReference type="SAM" id="MobiDB-lite"/>
    </source>
</evidence>
<proteinExistence type="predicted"/>